<dbReference type="PRINTS" id="PR00035">
    <property type="entry name" value="HTHGNTR"/>
</dbReference>
<keyword evidence="3" id="KW-0804">Transcription</keyword>
<dbReference type="SUPFAM" id="SSF46785">
    <property type="entry name" value="Winged helix' DNA-binding domain"/>
    <property type="match status" value="1"/>
</dbReference>
<keyword evidence="6" id="KW-1185">Reference proteome</keyword>
<dbReference type="Proteomes" id="UP000182840">
    <property type="component" value="Chromosome"/>
</dbReference>
<dbReference type="PANTHER" id="PTHR43537:SF24">
    <property type="entry name" value="GLUCONATE OPERON TRANSCRIPTIONAL REPRESSOR"/>
    <property type="match status" value="1"/>
</dbReference>
<protein>
    <recommendedName>
        <fullName evidence="4">HTH gntR-type domain-containing protein</fullName>
    </recommendedName>
</protein>
<dbReference type="SUPFAM" id="SSF48008">
    <property type="entry name" value="GntR ligand-binding domain-like"/>
    <property type="match status" value="1"/>
</dbReference>
<dbReference type="Gene3D" id="1.20.120.530">
    <property type="entry name" value="GntR ligand-binding domain-like"/>
    <property type="match status" value="1"/>
</dbReference>
<dbReference type="Pfam" id="PF07729">
    <property type="entry name" value="FCD"/>
    <property type="match status" value="1"/>
</dbReference>
<dbReference type="SMART" id="SM00345">
    <property type="entry name" value="HTH_GNTR"/>
    <property type="match status" value="1"/>
</dbReference>
<dbReference type="PANTHER" id="PTHR43537">
    <property type="entry name" value="TRANSCRIPTIONAL REGULATOR, GNTR FAMILY"/>
    <property type="match status" value="1"/>
</dbReference>
<gene>
    <name evidence="5" type="ORF">BSQ44_10050</name>
</gene>
<dbReference type="GO" id="GO:0003700">
    <property type="term" value="F:DNA-binding transcription factor activity"/>
    <property type="evidence" value="ECO:0007669"/>
    <property type="project" value="InterPro"/>
</dbReference>
<evidence type="ECO:0000256" key="2">
    <source>
        <dbReference type="ARBA" id="ARBA00023125"/>
    </source>
</evidence>
<accession>A0A1L3SQN2</accession>
<organism evidence="5 6">
    <name type="scientific">Aquibium oceanicum</name>
    <dbReference type="NCBI Taxonomy" id="1670800"/>
    <lineage>
        <taxon>Bacteria</taxon>
        <taxon>Pseudomonadati</taxon>
        <taxon>Pseudomonadota</taxon>
        <taxon>Alphaproteobacteria</taxon>
        <taxon>Hyphomicrobiales</taxon>
        <taxon>Phyllobacteriaceae</taxon>
        <taxon>Aquibium</taxon>
    </lineage>
</organism>
<evidence type="ECO:0000259" key="4">
    <source>
        <dbReference type="PROSITE" id="PS50949"/>
    </source>
</evidence>
<evidence type="ECO:0000256" key="3">
    <source>
        <dbReference type="ARBA" id="ARBA00023163"/>
    </source>
</evidence>
<keyword evidence="1" id="KW-0805">Transcription regulation</keyword>
<keyword evidence="2" id="KW-0238">DNA-binding</keyword>
<evidence type="ECO:0000256" key="1">
    <source>
        <dbReference type="ARBA" id="ARBA00023015"/>
    </source>
</evidence>
<dbReference type="GO" id="GO:0003677">
    <property type="term" value="F:DNA binding"/>
    <property type="evidence" value="ECO:0007669"/>
    <property type="project" value="UniProtKB-KW"/>
</dbReference>
<evidence type="ECO:0000313" key="5">
    <source>
        <dbReference type="EMBL" id="APH71671.1"/>
    </source>
</evidence>
<dbReference type="CDD" id="cd07377">
    <property type="entry name" value="WHTH_GntR"/>
    <property type="match status" value="1"/>
</dbReference>
<dbReference type="EMBL" id="CP018171">
    <property type="protein sequence ID" value="APH71671.1"/>
    <property type="molecule type" value="Genomic_DNA"/>
</dbReference>
<dbReference type="SMART" id="SM00895">
    <property type="entry name" value="FCD"/>
    <property type="match status" value="1"/>
</dbReference>
<dbReference type="Pfam" id="PF00392">
    <property type="entry name" value="GntR"/>
    <property type="match status" value="1"/>
</dbReference>
<dbReference type="InterPro" id="IPR011711">
    <property type="entry name" value="GntR_C"/>
</dbReference>
<dbReference type="AlphaFoldDB" id="A0A1L3SQN2"/>
<dbReference type="OrthoDB" id="7846328at2"/>
<dbReference type="InterPro" id="IPR036388">
    <property type="entry name" value="WH-like_DNA-bd_sf"/>
</dbReference>
<dbReference type="InterPro" id="IPR036390">
    <property type="entry name" value="WH_DNA-bd_sf"/>
</dbReference>
<dbReference type="KEGG" id="meso:BSQ44_10050"/>
<proteinExistence type="predicted"/>
<sequence length="235" mass="26530">MPDAIWRSNLAVFDLRVAVPPRLRTQVAETLRNAIVLGELAPGERMIERVLCERMGVSRTSLREAMRELENEGLLTNLPNRGLIVSVVDPKIAQEIFDVREALEALVCRLFCERATDEHIERCRAVNVELMAAYEAGAARELIAAKNRLYDVLIAGADNAEAERMLRSIHMRASQLRMISLSSGERRKASQEEIQLLIDSLLNRRGKDAERLARKHVQQAAKFAMSMIRRTGELS</sequence>
<name>A0A1L3SQN2_9HYPH</name>
<reference evidence="6" key="1">
    <citation type="submission" date="2016-11" db="EMBL/GenBank/DDBJ databases">
        <title>Mesorhizobium oceanicum sp. nov., isolated from deep seawater in South China Sea.</title>
        <authorList>
            <person name="Fu G.-Y."/>
        </authorList>
    </citation>
    <scope>NUCLEOTIDE SEQUENCE [LARGE SCALE GENOMIC DNA]</scope>
    <source>
        <strain evidence="6">B7</strain>
    </source>
</reference>
<dbReference type="InterPro" id="IPR008920">
    <property type="entry name" value="TF_FadR/GntR_C"/>
</dbReference>
<dbReference type="PROSITE" id="PS50949">
    <property type="entry name" value="HTH_GNTR"/>
    <property type="match status" value="1"/>
</dbReference>
<dbReference type="Gene3D" id="1.10.10.10">
    <property type="entry name" value="Winged helix-like DNA-binding domain superfamily/Winged helix DNA-binding domain"/>
    <property type="match status" value="1"/>
</dbReference>
<evidence type="ECO:0000313" key="6">
    <source>
        <dbReference type="Proteomes" id="UP000182840"/>
    </source>
</evidence>
<feature type="domain" description="HTH gntR-type" evidence="4">
    <location>
        <begin position="21"/>
        <end position="88"/>
    </location>
</feature>
<dbReference type="InterPro" id="IPR000524">
    <property type="entry name" value="Tscrpt_reg_HTH_GntR"/>
</dbReference>
<dbReference type="STRING" id="1670800.BSQ44_10050"/>